<evidence type="ECO:0000256" key="1">
    <source>
        <dbReference type="ARBA" id="ARBA00022723"/>
    </source>
</evidence>
<dbReference type="Proteomes" id="UP000774130">
    <property type="component" value="Unassembled WGS sequence"/>
</dbReference>
<dbReference type="RefSeq" id="WP_218324796.1">
    <property type="nucleotide sequence ID" value="NZ_JAHUZB010000001.1"/>
</dbReference>
<dbReference type="InterPro" id="IPR047581">
    <property type="entry name" value="EcSI_cupin"/>
</dbReference>
<keyword evidence="2" id="KW-0464">Manganese</keyword>
<keyword evidence="5" id="KW-1185">Reference proteome</keyword>
<accession>A0ABS6TA17</accession>
<dbReference type="EMBL" id="JAHUZB010000001">
    <property type="protein sequence ID" value="MBV7389752.1"/>
    <property type="molecule type" value="Genomic_DNA"/>
</dbReference>
<gene>
    <name evidence="4" type="ORF">KUA55_03605</name>
</gene>
<name>A0ABS6TA17_9ENTE</name>
<protein>
    <submittedName>
        <fullName evidence="4">D-lyxose/D-mannose family sugar isomerase</fullName>
    </submittedName>
</protein>
<evidence type="ECO:0000313" key="4">
    <source>
        <dbReference type="EMBL" id="MBV7389752.1"/>
    </source>
</evidence>
<organism evidence="4 5">
    <name type="scientific">Enterococcus alishanensis</name>
    <dbReference type="NCBI Taxonomy" id="1303817"/>
    <lineage>
        <taxon>Bacteria</taxon>
        <taxon>Bacillati</taxon>
        <taxon>Bacillota</taxon>
        <taxon>Bacilli</taxon>
        <taxon>Lactobacillales</taxon>
        <taxon>Enterococcaceae</taxon>
        <taxon>Enterococcus</taxon>
    </lineage>
</organism>
<evidence type="ECO:0000256" key="2">
    <source>
        <dbReference type="ARBA" id="ARBA00023211"/>
    </source>
</evidence>
<keyword evidence="3 4" id="KW-0413">Isomerase</keyword>
<dbReference type="Pfam" id="PF07385">
    <property type="entry name" value="Lyx_isomer"/>
    <property type="match status" value="1"/>
</dbReference>
<dbReference type="CDD" id="cd20309">
    <property type="entry name" value="cupin_EcSI"/>
    <property type="match status" value="1"/>
</dbReference>
<sequence>MKRSEINQIIEEGIQFFDEQNYKLPPFAFWTMEDWQQKGPEYDEIKDNQMGWDITDVGSGDYEKEGLFLFTVRNGNLEDERYDKDYAEKIMIVKENQVTPHHFHWNKMEDIINRGGGNLMIQLYNATADEALADTPVTVYSDGRTYQVPAGTTVRLTPGESITLKPYQYHSFWGEDGQGQVLVGEVSKTNDDATDNRFLKTVGRFPEIEENEPVKYLLVGDYKKFLK</sequence>
<keyword evidence="1" id="KW-0479">Metal-binding</keyword>
<comment type="caution">
    <text evidence="4">The sequence shown here is derived from an EMBL/GenBank/DDBJ whole genome shotgun (WGS) entry which is preliminary data.</text>
</comment>
<reference evidence="4 5" key="1">
    <citation type="submission" date="2021-06" db="EMBL/GenBank/DDBJ databases">
        <title>Enterococcus alishanensis sp. nov., a novel lactic acid bacterium isolated from fresh coffee beans.</title>
        <authorList>
            <person name="Chen Y.-S."/>
        </authorList>
    </citation>
    <scope>NUCLEOTIDE SEQUENCE [LARGE SCALE GENOMIC DNA]</scope>
    <source>
        <strain evidence="4 5">ALS3</strain>
    </source>
</reference>
<dbReference type="GO" id="GO:0016853">
    <property type="term" value="F:isomerase activity"/>
    <property type="evidence" value="ECO:0007669"/>
    <property type="project" value="UniProtKB-KW"/>
</dbReference>
<dbReference type="InterPro" id="IPR010864">
    <property type="entry name" value="D-lyxose_isomer"/>
</dbReference>
<proteinExistence type="predicted"/>
<evidence type="ECO:0000256" key="3">
    <source>
        <dbReference type="ARBA" id="ARBA00023235"/>
    </source>
</evidence>
<evidence type="ECO:0000313" key="5">
    <source>
        <dbReference type="Proteomes" id="UP000774130"/>
    </source>
</evidence>